<dbReference type="EMBL" id="WURB01000007">
    <property type="protein sequence ID" value="MXQ12263.1"/>
    <property type="molecule type" value="Genomic_DNA"/>
</dbReference>
<sequence length="318" mass="35755">MREQEEVEIACADGYKLRGHLWRSSGASMGTVIVNPATAVLAKYYHYYARFLTENGFDTLTYDYRGIGLSRPERLRGCGFRWSDWGELDFDAAVRFAKMHDPDGSLLVVGHSFGGFLPGLAESATLVDRMLTVGAQYAWWGDYVAHKRVPLFLRWHLFMPVVTALYGYFPGRRLGWLEDMPAGVANEWSFRRARMELSHPPERRDAVLRRFAAVNAPILAVTLSDDEYAPPVAVKRGLSYYTSAERTFVHLAPEDLGHESIGHFGLFHARHADGFWKQTLSWLAEGVNPWERRSENIGTGHGKGAGHAEPASLHARCA</sequence>
<organism evidence="3 4">
    <name type="scientific">Microvirga makkahensis</name>
    <dbReference type="NCBI Taxonomy" id="1128670"/>
    <lineage>
        <taxon>Bacteria</taxon>
        <taxon>Pseudomonadati</taxon>
        <taxon>Pseudomonadota</taxon>
        <taxon>Alphaproteobacteria</taxon>
        <taxon>Hyphomicrobiales</taxon>
        <taxon>Methylobacteriaceae</taxon>
        <taxon>Microvirga</taxon>
    </lineage>
</organism>
<dbReference type="Proteomes" id="UP000436483">
    <property type="component" value="Unassembled WGS sequence"/>
</dbReference>
<evidence type="ECO:0000313" key="3">
    <source>
        <dbReference type="EMBL" id="MXQ12263.1"/>
    </source>
</evidence>
<keyword evidence="3" id="KW-0378">Hydrolase</keyword>
<protein>
    <submittedName>
        <fullName evidence="3">Alpha/beta fold hydrolase</fullName>
    </submittedName>
</protein>
<dbReference type="AlphaFoldDB" id="A0A7X3MS65"/>
<name>A0A7X3MS65_9HYPH</name>
<proteinExistence type="predicted"/>
<dbReference type="PIRSF" id="PIRSF037442">
    <property type="entry name" value="UCP037442_abhydr"/>
    <property type="match status" value="1"/>
</dbReference>
<dbReference type="Gene3D" id="3.40.50.1820">
    <property type="entry name" value="alpha/beta hydrolase"/>
    <property type="match status" value="1"/>
</dbReference>
<dbReference type="InterPro" id="IPR017208">
    <property type="entry name" value="UCP037442_abhydr"/>
</dbReference>
<evidence type="ECO:0000313" key="4">
    <source>
        <dbReference type="Proteomes" id="UP000436483"/>
    </source>
</evidence>
<gene>
    <name evidence="3" type="ORF">GR328_12475</name>
</gene>
<keyword evidence="4" id="KW-1185">Reference proteome</keyword>
<dbReference type="OrthoDB" id="9785076at2"/>
<dbReference type="Pfam" id="PF12146">
    <property type="entry name" value="Hydrolase_4"/>
    <property type="match status" value="1"/>
</dbReference>
<comment type="caution">
    <text evidence="3">The sequence shown here is derived from an EMBL/GenBank/DDBJ whole genome shotgun (WGS) entry which is preliminary data.</text>
</comment>
<feature type="region of interest" description="Disordered" evidence="1">
    <location>
        <begin position="294"/>
        <end position="318"/>
    </location>
</feature>
<feature type="domain" description="Serine aminopeptidase S33" evidence="2">
    <location>
        <begin position="37"/>
        <end position="117"/>
    </location>
</feature>
<dbReference type="InterPro" id="IPR029058">
    <property type="entry name" value="AB_hydrolase_fold"/>
</dbReference>
<reference evidence="3 4" key="2">
    <citation type="submission" date="2020-01" db="EMBL/GenBank/DDBJ databases">
        <title>Microvirga sp. nov., an arsenate reduction bacterium isolated from Tibet hotspring sediments.</title>
        <authorList>
            <person name="Xian W.-D."/>
            <person name="Li W.-J."/>
        </authorList>
    </citation>
    <scope>NUCLEOTIDE SEQUENCE [LARGE SCALE GENOMIC DNA]</scope>
    <source>
        <strain evidence="3 4">KCTC 23863</strain>
    </source>
</reference>
<accession>A0A7X3MS65</accession>
<dbReference type="GO" id="GO:0016787">
    <property type="term" value="F:hydrolase activity"/>
    <property type="evidence" value="ECO:0007669"/>
    <property type="project" value="UniProtKB-KW"/>
</dbReference>
<evidence type="ECO:0000256" key="1">
    <source>
        <dbReference type="SAM" id="MobiDB-lite"/>
    </source>
</evidence>
<dbReference type="InterPro" id="IPR022742">
    <property type="entry name" value="Hydrolase_4"/>
</dbReference>
<reference evidence="3 4" key="1">
    <citation type="submission" date="2019-12" db="EMBL/GenBank/DDBJ databases">
        <authorList>
            <person name="Yuan C.-G."/>
        </authorList>
    </citation>
    <scope>NUCLEOTIDE SEQUENCE [LARGE SCALE GENOMIC DNA]</scope>
    <source>
        <strain evidence="3 4">KCTC 23863</strain>
    </source>
</reference>
<dbReference type="RefSeq" id="WP_160884841.1">
    <property type="nucleotide sequence ID" value="NZ_WURB01000007.1"/>
</dbReference>
<evidence type="ECO:0000259" key="2">
    <source>
        <dbReference type="Pfam" id="PF12146"/>
    </source>
</evidence>
<dbReference type="SUPFAM" id="SSF53474">
    <property type="entry name" value="alpha/beta-Hydrolases"/>
    <property type="match status" value="1"/>
</dbReference>